<name>A0A1J4KG95_9EUKA</name>
<feature type="coiled-coil region" evidence="1">
    <location>
        <begin position="73"/>
        <end position="107"/>
    </location>
</feature>
<evidence type="ECO:0000256" key="2">
    <source>
        <dbReference type="SAM" id="MobiDB-lite"/>
    </source>
</evidence>
<protein>
    <submittedName>
        <fullName evidence="3">Uncharacterized protein</fullName>
    </submittedName>
</protein>
<dbReference type="Proteomes" id="UP000179807">
    <property type="component" value="Unassembled WGS sequence"/>
</dbReference>
<dbReference type="EMBL" id="MLAK01000623">
    <property type="protein sequence ID" value="OHT10050.1"/>
    <property type="molecule type" value="Genomic_DNA"/>
</dbReference>
<dbReference type="AlphaFoldDB" id="A0A1J4KG95"/>
<dbReference type="RefSeq" id="XP_068363186.1">
    <property type="nucleotide sequence ID" value="XM_068501635.1"/>
</dbReference>
<keyword evidence="4" id="KW-1185">Reference proteome</keyword>
<keyword evidence="1" id="KW-0175">Coiled coil</keyword>
<proteinExistence type="predicted"/>
<reference evidence="3" key="1">
    <citation type="submission" date="2016-10" db="EMBL/GenBank/DDBJ databases">
        <authorList>
            <person name="Benchimol M."/>
            <person name="Almeida L.G."/>
            <person name="Vasconcelos A.T."/>
            <person name="Perreira-Neves A."/>
            <person name="Rosa I.A."/>
            <person name="Tasca T."/>
            <person name="Bogo M.R."/>
            <person name="de Souza W."/>
        </authorList>
    </citation>
    <scope>NUCLEOTIDE SEQUENCE [LARGE SCALE GENOMIC DNA]</scope>
    <source>
        <strain evidence="3">K</strain>
    </source>
</reference>
<organism evidence="3 4">
    <name type="scientific">Tritrichomonas foetus</name>
    <dbReference type="NCBI Taxonomy" id="1144522"/>
    <lineage>
        <taxon>Eukaryota</taxon>
        <taxon>Metamonada</taxon>
        <taxon>Parabasalia</taxon>
        <taxon>Tritrichomonadida</taxon>
        <taxon>Tritrichomonadidae</taxon>
        <taxon>Tritrichomonas</taxon>
    </lineage>
</organism>
<feature type="region of interest" description="Disordered" evidence="2">
    <location>
        <begin position="44"/>
        <end position="70"/>
    </location>
</feature>
<dbReference type="VEuPathDB" id="TrichDB:TRFO_20858"/>
<accession>A0A1J4KG95</accession>
<dbReference type="GeneID" id="94836339"/>
<sequence length="141" mass="16747">MADEFPFKPYDEQVIIMKQTIDLIPDDEENEDLKKIKEFIEESLKADEPKQEQTPYLNDQKEINQDENPISSHETLAHEIQRLDNQIQRLDARKELKKKEILSVKRKIEEAITQNKKAQTHLLKNLILLRNKIKAQKQECK</sequence>
<evidence type="ECO:0000256" key="1">
    <source>
        <dbReference type="SAM" id="Coils"/>
    </source>
</evidence>
<evidence type="ECO:0000313" key="3">
    <source>
        <dbReference type="EMBL" id="OHT10050.1"/>
    </source>
</evidence>
<gene>
    <name evidence="3" type="ORF">TRFO_20858</name>
</gene>
<evidence type="ECO:0000313" key="4">
    <source>
        <dbReference type="Proteomes" id="UP000179807"/>
    </source>
</evidence>
<comment type="caution">
    <text evidence="3">The sequence shown here is derived from an EMBL/GenBank/DDBJ whole genome shotgun (WGS) entry which is preliminary data.</text>
</comment>